<keyword evidence="4" id="KW-1185">Reference proteome</keyword>
<evidence type="ECO:0000256" key="2">
    <source>
        <dbReference type="SAM" id="Phobius"/>
    </source>
</evidence>
<dbReference type="EMBL" id="JAIPUX010000439">
    <property type="protein sequence ID" value="KAH0630521.1"/>
    <property type="molecule type" value="Genomic_DNA"/>
</dbReference>
<sequence length="154" mass="18238">MAGREHRYHTTLFLVLLINPELLFSLQFLICTQLELLRRKKQKILVDKAEAEMESQHLLKLTETEKQKTVTQFQEIHQFLEEQETLLLSQMDEVEKEIVRQRDEHRSRLSRELTSVEGIIQELKEKRQQPASELLRDVQNTLQRSSLAWTTAGE</sequence>
<organism evidence="3 4">
    <name type="scientific">Phrynosoma platyrhinos</name>
    <name type="common">Desert horned lizard</name>
    <dbReference type="NCBI Taxonomy" id="52577"/>
    <lineage>
        <taxon>Eukaryota</taxon>
        <taxon>Metazoa</taxon>
        <taxon>Chordata</taxon>
        <taxon>Craniata</taxon>
        <taxon>Vertebrata</taxon>
        <taxon>Euteleostomi</taxon>
        <taxon>Lepidosauria</taxon>
        <taxon>Squamata</taxon>
        <taxon>Bifurcata</taxon>
        <taxon>Unidentata</taxon>
        <taxon>Episquamata</taxon>
        <taxon>Toxicofera</taxon>
        <taxon>Iguania</taxon>
        <taxon>Phrynosomatidae</taxon>
        <taxon>Phrynosomatinae</taxon>
        <taxon>Phrynosoma</taxon>
    </lineage>
</organism>
<keyword evidence="1" id="KW-0175">Coiled coil</keyword>
<keyword evidence="2" id="KW-1133">Transmembrane helix</keyword>
<comment type="caution">
    <text evidence="3">The sequence shown here is derived from an EMBL/GenBank/DDBJ whole genome shotgun (WGS) entry which is preliminary data.</text>
</comment>
<gene>
    <name evidence="3" type="ORF">JD844_013611</name>
</gene>
<protein>
    <submittedName>
        <fullName evidence="3">Uncharacterized protein</fullName>
    </submittedName>
</protein>
<evidence type="ECO:0000256" key="1">
    <source>
        <dbReference type="SAM" id="Coils"/>
    </source>
</evidence>
<evidence type="ECO:0000313" key="4">
    <source>
        <dbReference type="Proteomes" id="UP000826234"/>
    </source>
</evidence>
<feature type="non-terminal residue" evidence="3">
    <location>
        <position position="154"/>
    </location>
</feature>
<dbReference type="InterPro" id="IPR050143">
    <property type="entry name" value="TRIM/RBCC"/>
</dbReference>
<keyword evidence="2" id="KW-0472">Membrane</keyword>
<dbReference type="PANTHER" id="PTHR24103">
    <property type="entry name" value="E3 UBIQUITIN-PROTEIN LIGASE TRIM"/>
    <property type="match status" value="1"/>
</dbReference>
<feature type="transmembrane region" description="Helical" evidence="2">
    <location>
        <begin position="12"/>
        <end position="31"/>
    </location>
</feature>
<name>A0ABQ7TM86_PHRPL</name>
<proteinExistence type="predicted"/>
<keyword evidence="2" id="KW-0812">Transmembrane</keyword>
<reference evidence="3 4" key="1">
    <citation type="journal article" date="2022" name="Gigascience">
        <title>A chromosome-level genome assembly and annotation of the desert horned lizard, Phrynosoma platyrhinos, provides insight into chromosomal rearrangements among reptiles.</title>
        <authorList>
            <person name="Koochekian N."/>
            <person name="Ascanio A."/>
            <person name="Farleigh K."/>
            <person name="Card D.C."/>
            <person name="Schield D.R."/>
            <person name="Castoe T.A."/>
            <person name="Jezkova T."/>
        </authorList>
    </citation>
    <scope>NUCLEOTIDE SEQUENCE [LARGE SCALE GENOMIC DNA]</scope>
    <source>
        <strain evidence="3">NK-2021</strain>
    </source>
</reference>
<feature type="coiled-coil region" evidence="1">
    <location>
        <begin position="34"/>
        <end position="126"/>
    </location>
</feature>
<accession>A0ABQ7TM86</accession>
<evidence type="ECO:0000313" key="3">
    <source>
        <dbReference type="EMBL" id="KAH0630521.1"/>
    </source>
</evidence>
<dbReference type="Proteomes" id="UP000826234">
    <property type="component" value="Unassembled WGS sequence"/>
</dbReference>